<reference evidence="4" key="1">
    <citation type="submission" date="2017-09" db="EMBL/GenBank/DDBJ databases">
        <title>Metaegenomics of thermophilic ammonia-oxidizing enrichment culture.</title>
        <authorList>
            <person name="Kato S."/>
            <person name="Suzuki K."/>
        </authorList>
    </citation>
    <scope>NUCLEOTIDE SEQUENCE [LARGE SCALE GENOMIC DNA]</scope>
</reference>
<sequence length="347" mass="38648">MAQRRERLTGAASVPARIGMDALLVADLSEPTRRCVGQFLFALHHFDRFNEYLLYAPRGGSHAIGANCDLPHWRIVETKLPTQWAWLRRLAHQSAFLAIASRDRLDIVHALTAISPFATQKPSLDAAPPVIVTVWEEPSSDRLTAASLQQAWCIAAASGYLARTVQERFEVPEEKVRVMPVGIDPLFIADPFAESAGKRAVVWGQVPAWVREGLQKVQVAWQGLPKEVTGQAAKNALSEAGIVIVTESDGRGSQGLCAAAMGKWVVAVPLAPLQEVLNDAALWLNESKPESVILALERIWDDAAWRERTRRQMHRLTQQRQWTQAVKAWVGLYRRVFEEAIAEFVGW</sequence>
<feature type="domain" description="Glycosyltransferase subfamily 4-like N-terminal" evidence="2">
    <location>
        <begin position="74"/>
        <end position="185"/>
    </location>
</feature>
<keyword evidence="1" id="KW-0808">Transferase</keyword>
<dbReference type="PANTHER" id="PTHR46401">
    <property type="entry name" value="GLYCOSYLTRANSFERASE WBBK-RELATED"/>
    <property type="match status" value="1"/>
</dbReference>
<gene>
    <name evidence="3" type="ORF">HRbin17_02491</name>
</gene>
<dbReference type="Proteomes" id="UP000236173">
    <property type="component" value="Unassembled WGS sequence"/>
</dbReference>
<dbReference type="Pfam" id="PF13439">
    <property type="entry name" value="Glyco_transf_4"/>
    <property type="match status" value="1"/>
</dbReference>
<dbReference type="GO" id="GO:0016757">
    <property type="term" value="F:glycosyltransferase activity"/>
    <property type="evidence" value="ECO:0007669"/>
    <property type="project" value="TreeGrafter"/>
</dbReference>
<evidence type="ECO:0000313" key="4">
    <source>
        <dbReference type="Proteomes" id="UP000236173"/>
    </source>
</evidence>
<protein>
    <recommendedName>
        <fullName evidence="2">Glycosyltransferase subfamily 4-like N-terminal domain-containing protein</fullName>
    </recommendedName>
</protein>
<evidence type="ECO:0000256" key="1">
    <source>
        <dbReference type="ARBA" id="ARBA00022679"/>
    </source>
</evidence>
<dbReference type="EMBL" id="BEHT01000044">
    <property type="protein sequence ID" value="GBC99958.1"/>
    <property type="molecule type" value="Genomic_DNA"/>
</dbReference>
<evidence type="ECO:0000259" key="2">
    <source>
        <dbReference type="Pfam" id="PF13439"/>
    </source>
</evidence>
<name>A0A2H5XFK3_9BACT</name>
<dbReference type="PANTHER" id="PTHR46401:SF2">
    <property type="entry name" value="GLYCOSYLTRANSFERASE WBBK-RELATED"/>
    <property type="match status" value="1"/>
</dbReference>
<dbReference type="GO" id="GO:0009103">
    <property type="term" value="P:lipopolysaccharide biosynthetic process"/>
    <property type="evidence" value="ECO:0007669"/>
    <property type="project" value="TreeGrafter"/>
</dbReference>
<proteinExistence type="predicted"/>
<dbReference type="Gene3D" id="3.40.50.2000">
    <property type="entry name" value="Glycogen Phosphorylase B"/>
    <property type="match status" value="1"/>
</dbReference>
<dbReference type="InterPro" id="IPR028098">
    <property type="entry name" value="Glyco_trans_4-like_N"/>
</dbReference>
<evidence type="ECO:0000313" key="3">
    <source>
        <dbReference type="EMBL" id="GBC99958.1"/>
    </source>
</evidence>
<accession>A0A2H5XFK3</accession>
<organism evidence="3 4">
    <name type="scientific">Candidatus Fervidibacter japonicus</name>
    <dbReference type="NCBI Taxonomy" id="2035412"/>
    <lineage>
        <taxon>Bacteria</taxon>
        <taxon>Candidatus Fervidibacterota</taxon>
        <taxon>Candidatus Fervidibacter</taxon>
    </lineage>
</organism>
<dbReference type="SUPFAM" id="SSF53756">
    <property type="entry name" value="UDP-Glycosyltransferase/glycogen phosphorylase"/>
    <property type="match status" value="1"/>
</dbReference>
<comment type="caution">
    <text evidence="3">The sequence shown here is derived from an EMBL/GenBank/DDBJ whole genome shotgun (WGS) entry which is preliminary data.</text>
</comment>
<dbReference type="AlphaFoldDB" id="A0A2H5XFK3"/>